<dbReference type="Pfam" id="PF06585">
    <property type="entry name" value="JHBP"/>
    <property type="match status" value="1"/>
</dbReference>
<dbReference type="InterPro" id="IPR038606">
    <property type="entry name" value="To_sf"/>
</dbReference>
<organism evidence="2">
    <name type="scientific">Harpegnathos saltator</name>
    <name type="common">Jerdon's jumping ant</name>
    <dbReference type="NCBI Taxonomy" id="610380"/>
    <lineage>
        <taxon>Eukaryota</taxon>
        <taxon>Metazoa</taxon>
        <taxon>Ecdysozoa</taxon>
        <taxon>Arthropoda</taxon>
        <taxon>Hexapoda</taxon>
        <taxon>Insecta</taxon>
        <taxon>Pterygota</taxon>
        <taxon>Neoptera</taxon>
        <taxon>Endopterygota</taxon>
        <taxon>Hymenoptera</taxon>
        <taxon>Apocrita</taxon>
        <taxon>Aculeata</taxon>
        <taxon>Formicoidea</taxon>
        <taxon>Formicidae</taxon>
        <taxon>Ponerinae</taxon>
        <taxon>Ponerini</taxon>
        <taxon>Harpegnathos</taxon>
    </lineage>
</organism>
<dbReference type="AlphaFoldDB" id="E2BS92"/>
<gene>
    <name evidence="1" type="ORF">EAI_04917</name>
</gene>
<protein>
    <recommendedName>
        <fullName evidence="3">Protein takeout</fullName>
    </recommendedName>
</protein>
<sequence>MFRVSNVSVKFSVQDIKFFVQLSYQDIVLINSMTDYMNNNTEEMAKDVKFEINTIVAAIIKEIANSIYMKFPIKMLMPDHPSV</sequence>
<reference evidence="1 2" key="1">
    <citation type="journal article" date="2010" name="Science">
        <title>Genomic comparison of the ants Camponotus floridanus and Harpegnathos saltator.</title>
        <authorList>
            <person name="Bonasio R."/>
            <person name="Zhang G."/>
            <person name="Ye C."/>
            <person name="Mutti N.S."/>
            <person name="Fang X."/>
            <person name="Qin N."/>
            <person name="Donahue G."/>
            <person name="Yang P."/>
            <person name="Li Q."/>
            <person name="Li C."/>
            <person name="Zhang P."/>
            <person name="Huang Z."/>
            <person name="Berger S.L."/>
            <person name="Reinberg D."/>
            <person name="Wang J."/>
            <person name="Liebig J."/>
        </authorList>
    </citation>
    <scope>NUCLEOTIDE SEQUENCE [LARGE SCALE GENOMIC DNA]</scope>
    <source>
        <strain evidence="1 2">R22 G/1</strain>
    </source>
</reference>
<name>E2BS92_HARSA</name>
<dbReference type="Gene3D" id="3.15.10.30">
    <property type="entry name" value="Haemolymph juvenile hormone binding protein"/>
    <property type="match status" value="1"/>
</dbReference>
<keyword evidence="2" id="KW-1185">Reference proteome</keyword>
<dbReference type="Proteomes" id="UP000008237">
    <property type="component" value="Unassembled WGS sequence"/>
</dbReference>
<dbReference type="InterPro" id="IPR010562">
    <property type="entry name" value="Haemolymph_juvenile_hormone-bd"/>
</dbReference>
<accession>E2BS92</accession>
<dbReference type="EMBL" id="GL450153">
    <property type="protein sequence ID" value="EFN81430.1"/>
    <property type="molecule type" value="Genomic_DNA"/>
</dbReference>
<evidence type="ECO:0000313" key="2">
    <source>
        <dbReference type="Proteomes" id="UP000008237"/>
    </source>
</evidence>
<evidence type="ECO:0008006" key="3">
    <source>
        <dbReference type="Google" id="ProtNLM"/>
    </source>
</evidence>
<dbReference type="OrthoDB" id="8196554at2759"/>
<proteinExistence type="predicted"/>
<dbReference type="InParanoid" id="E2BS92"/>
<evidence type="ECO:0000313" key="1">
    <source>
        <dbReference type="EMBL" id="EFN81430.1"/>
    </source>
</evidence>